<keyword evidence="2" id="KW-0472">Membrane</keyword>
<comment type="caution">
    <text evidence="3">The sequence shown here is derived from an EMBL/GenBank/DDBJ whole genome shotgun (WGS) entry which is preliminary data.</text>
</comment>
<keyword evidence="1" id="KW-0175">Coiled coil</keyword>
<evidence type="ECO:0000256" key="1">
    <source>
        <dbReference type="SAM" id="Coils"/>
    </source>
</evidence>
<name>A0ABT7BLQ8_9CYAN</name>
<reference evidence="3 4" key="1">
    <citation type="submission" date="2023-01" db="EMBL/GenBank/DDBJ databases">
        <title>Novel diversity within Roseofilum (Cyanobacteria; Desertifilaceae) from marine benthic mats with descriptions of four novel species.</title>
        <authorList>
            <person name="Wang Y."/>
            <person name="Berthold D.E."/>
            <person name="Hu J."/>
            <person name="Lefler F.W."/>
            <person name="Laughinghouse H.D. IV."/>
        </authorList>
    </citation>
    <scope>NUCLEOTIDE SEQUENCE [LARGE SCALE GENOMIC DNA]</scope>
    <source>
        <strain evidence="3 4">BLCC-M91</strain>
    </source>
</reference>
<feature type="transmembrane region" description="Helical" evidence="2">
    <location>
        <begin position="424"/>
        <end position="446"/>
    </location>
</feature>
<proteinExistence type="predicted"/>
<sequence length="458" mass="52669">MKHPPEPNPDAFLLAPNLYLWAYQLADKKTDATFWNAANLLLSRFGKTLEITEREKSRVLLAQGSSIGFKLQDSPEISGYLQPLKLKDSYAVRANLGYDDEQDALDRVDVQQLSALQFNWVPPQENFLGQTLLVTAYLSRVNQQRDLKKLRNLADHCYQVLFTQSPQFCRQGTLFGSPIFEYNPTSEDDTAPHVLIWLFRDEEAQDKINTCMSYFTDLLFYRAKIVKAFQNSRSMYDQLDRAYNILETKLDNLQKELDRHNDASRDDYLESFKTSLKYFAQESLPYTRNLGKLEDFKKTIAINVYNYNEQVAQICDRLGLDKEELSFIQQFSDNKGQHFDRQIEADLGYFNNGIDLFNTAIASIRGTVEIDQAESDRNLEHQIQTFGSAIAVGAIVASTSTLIFQEPWTLPWQEHHGDRPHPFIIALLVSFAFALLAWGGVKLLIWCSARRRSGRKNP</sequence>
<evidence type="ECO:0000256" key="2">
    <source>
        <dbReference type="SAM" id="Phobius"/>
    </source>
</evidence>
<keyword evidence="4" id="KW-1185">Reference proteome</keyword>
<protein>
    <submittedName>
        <fullName evidence="3">Uncharacterized protein</fullName>
    </submittedName>
</protein>
<organism evidence="3 4">
    <name type="scientific">Roseofilum halophilum BLCC-M91</name>
    <dbReference type="NCBI Taxonomy" id="3022259"/>
    <lineage>
        <taxon>Bacteria</taxon>
        <taxon>Bacillati</taxon>
        <taxon>Cyanobacteriota</taxon>
        <taxon>Cyanophyceae</taxon>
        <taxon>Desertifilales</taxon>
        <taxon>Desertifilaceae</taxon>
        <taxon>Roseofilum</taxon>
        <taxon>Roseofilum halophilum</taxon>
    </lineage>
</organism>
<dbReference type="EMBL" id="JAQPOK010000090">
    <property type="protein sequence ID" value="MDJ1179692.1"/>
    <property type="molecule type" value="Genomic_DNA"/>
</dbReference>
<gene>
    <name evidence="3" type="ORF">PJF56_12540</name>
</gene>
<dbReference type="Proteomes" id="UP001231370">
    <property type="component" value="Unassembled WGS sequence"/>
</dbReference>
<keyword evidence="2" id="KW-0812">Transmembrane</keyword>
<keyword evidence="2" id="KW-1133">Transmembrane helix</keyword>
<accession>A0ABT7BLQ8</accession>
<evidence type="ECO:0000313" key="4">
    <source>
        <dbReference type="Proteomes" id="UP001231370"/>
    </source>
</evidence>
<evidence type="ECO:0000313" key="3">
    <source>
        <dbReference type="EMBL" id="MDJ1179692.1"/>
    </source>
</evidence>
<dbReference type="RefSeq" id="WP_283762997.1">
    <property type="nucleotide sequence ID" value="NZ_JAQPOK010000090.1"/>
</dbReference>
<feature type="coiled-coil region" evidence="1">
    <location>
        <begin position="236"/>
        <end position="263"/>
    </location>
</feature>